<dbReference type="GO" id="GO:0042393">
    <property type="term" value="F:histone binding"/>
    <property type="evidence" value="ECO:0007669"/>
    <property type="project" value="TreeGrafter"/>
</dbReference>
<dbReference type="OrthoDB" id="5587616at2759"/>
<dbReference type="PANTHER" id="PTHR15081:SF1">
    <property type="entry name" value="NUCLEAR AUTOANTIGENIC SPERM PROTEIN"/>
    <property type="match status" value="1"/>
</dbReference>
<dbReference type="Gene3D" id="1.25.40.10">
    <property type="entry name" value="Tetratricopeptide repeat domain"/>
    <property type="match status" value="1"/>
</dbReference>
<dbReference type="AlphaFoldDB" id="A0A7R9GIG1"/>
<feature type="region of interest" description="Disordered" evidence="3">
    <location>
        <begin position="246"/>
        <end position="269"/>
    </location>
</feature>
<dbReference type="EMBL" id="OA887862">
    <property type="protein sequence ID" value="CAD7283665.1"/>
    <property type="molecule type" value="Genomic_DNA"/>
</dbReference>
<dbReference type="InterPro" id="IPR051730">
    <property type="entry name" value="NASP-like"/>
</dbReference>
<protein>
    <recommendedName>
        <fullName evidence="6">Nuclear autoantigenic sperm protein</fullName>
    </recommendedName>
</protein>
<feature type="region of interest" description="Disordered" evidence="3">
    <location>
        <begin position="34"/>
        <end position="129"/>
    </location>
</feature>
<name>A0A7R9GIG1_9CRUS</name>
<keyword evidence="2" id="KW-0802">TPR repeat</keyword>
<gene>
    <name evidence="4" type="ORF">NMOB1V02_LOCUS11278</name>
</gene>
<keyword evidence="5" id="KW-1185">Reference proteome</keyword>
<evidence type="ECO:0000313" key="4">
    <source>
        <dbReference type="EMBL" id="CAD7283665.1"/>
    </source>
</evidence>
<dbReference type="GO" id="GO:0005654">
    <property type="term" value="C:nucleoplasm"/>
    <property type="evidence" value="ECO:0007669"/>
    <property type="project" value="TreeGrafter"/>
</dbReference>
<sequence length="269" mass="29589">MDRIYGEGSDALGEAYLCYGQALLGVEQMDESLFQKGEVNGMEEAAEEEDDDDEDEDDEEEGEGEAQDQDEDEGKEEVADGEKIVNGDAAAAEEPEKVTNGDSTEESKEPNGEEVTTDSPAPGPSGVQNTDEAEEQITNMQVAWEVTEMARNIFLARSGDDPDNLKKLGRAYATLAEIAGISRQFVESAADFQRALEILQKTQNSLREQAEILYLRSNALVSCNRFDEAVEALRGAMDLLTKHQDDLKEGSHPDRTEEDIKKGPDFLNI</sequence>
<feature type="compositionally biased region" description="Basic and acidic residues" evidence="3">
    <location>
        <begin position="76"/>
        <end position="85"/>
    </location>
</feature>
<dbReference type="SUPFAM" id="SSF48452">
    <property type="entry name" value="TPR-like"/>
    <property type="match status" value="1"/>
</dbReference>
<evidence type="ECO:0000256" key="2">
    <source>
        <dbReference type="ARBA" id="ARBA00022803"/>
    </source>
</evidence>
<dbReference type="GO" id="GO:0006335">
    <property type="term" value="P:DNA replication-dependent chromatin assembly"/>
    <property type="evidence" value="ECO:0007669"/>
    <property type="project" value="TreeGrafter"/>
</dbReference>
<dbReference type="PANTHER" id="PTHR15081">
    <property type="entry name" value="NUCLEAR AUTOANTIGENIC SPERM PROTEIN NASP -RELATED"/>
    <property type="match status" value="1"/>
</dbReference>
<organism evidence="4">
    <name type="scientific">Notodromas monacha</name>
    <dbReference type="NCBI Taxonomy" id="399045"/>
    <lineage>
        <taxon>Eukaryota</taxon>
        <taxon>Metazoa</taxon>
        <taxon>Ecdysozoa</taxon>
        <taxon>Arthropoda</taxon>
        <taxon>Crustacea</taxon>
        <taxon>Oligostraca</taxon>
        <taxon>Ostracoda</taxon>
        <taxon>Podocopa</taxon>
        <taxon>Podocopida</taxon>
        <taxon>Cypridocopina</taxon>
        <taxon>Cypridoidea</taxon>
        <taxon>Cyprididae</taxon>
        <taxon>Notodromas</taxon>
    </lineage>
</organism>
<feature type="compositionally biased region" description="Acidic residues" evidence="3">
    <location>
        <begin position="44"/>
        <end position="75"/>
    </location>
</feature>
<dbReference type="Proteomes" id="UP000678499">
    <property type="component" value="Unassembled WGS sequence"/>
</dbReference>
<dbReference type="EMBL" id="CAJPEX010005825">
    <property type="protein sequence ID" value="CAG0923817.1"/>
    <property type="molecule type" value="Genomic_DNA"/>
</dbReference>
<evidence type="ECO:0000256" key="3">
    <source>
        <dbReference type="SAM" id="MobiDB-lite"/>
    </source>
</evidence>
<evidence type="ECO:0008006" key="6">
    <source>
        <dbReference type="Google" id="ProtNLM"/>
    </source>
</evidence>
<proteinExistence type="predicted"/>
<feature type="compositionally biased region" description="Basic and acidic residues" evidence="3">
    <location>
        <begin position="94"/>
        <end position="111"/>
    </location>
</feature>
<dbReference type="GO" id="GO:0034080">
    <property type="term" value="P:CENP-A containing chromatin assembly"/>
    <property type="evidence" value="ECO:0007669"/>
    <property type="project" value="TreeGrafter"/>
</dbReference>
<accession>A0A7R9GIG1</accession>
<dbReference type="InterPro" id="IPR011990">
    <property type="entry name" value="TPR-like_helical_dom_sf"/>
</dbReference>
<evidence type="ECO:0000256" key="1">
    <source>
        <dbReference type="ARBA" id="ARBA00022737"/>
    </source>
</evidence>
<keyword evidence="1" id="KW-0677">Repeat</keyword>
<reference evidence="4" key="1">
    <citation type="submission" date="2020-11" db="EMBL/GenBank/DDBJ databases">
        <authorList>
            <person name="Tran Van P."/>
        </authorList>
    </citation>
    <scope>NUCLEOTIDE SEQUENCE</scope>
</reference>
<evidence type="ECO:0000313" key="5">
    <source>
        <dbReference type="Proteomes" id="UP000678499"/>
    </source>
</evidence>